<accession>A0A4Z2HCQ2</accession>
<evidence type="ECO:0000256" key="1">
    <source>
        <dbReference type="SAM" id="MobiDB-lite"/>
    </source>
</evidence>
<sequence>MFFHAERLDVDLLKGSGRCTGPSRDHRGARASGRRGGGVVCGGQQHGEEQQDGHQQIWQVDGDQQPAVLRGLGTRERIRGDREKRRLEQSLAINKGLEPGRRVQHHGVPEPLCIPLQKVLQLAERRSHRVTNCLGATKHSITTSVNEGLSRYRSSQQSRMIWSLKGFHSHGIHRVLHGQSDVIGGNGEQALQLGVGTQADPVALQEGLQGATAHVLHDQKVNMLWPLHVPLVILAW</sequence>
<dbReference type="Proteomes" id="UP000314294">
    <property type="component" value="Unassembled WGS sequence"/>
</dbReference>
<feature type="region of interest" description="Disordered" evidence="1">
    <location>
        <begin position="19"/>
        <end position="39"/>
    </location>
</feature>
<evidence type="ECO:0000313" key="2">
    <source>
        <dbReference type="EMBL" id="TNN63667.1"/>
    </source>
</evidence>
<dbReference type="AlphaFoldDB" id="A0A4Z2HCQ2"/>
<gene>
    <name evidence="2" type="ORF">EYF80_026085</name>
</gene>
<dbReference type="EMBL" id="SRLO01000268">
    <property type="protein sequence ID" value="TNN63667.1"/>
    <property type="molecule type" value="Genomic_DNA"/>
</dbReference>
<organism evidence="2 3">
    <name type="scientific">Liparis tanakae</name>
    <name type="common">Tanaka's snailfish</name>
    <dbReference type="NCBI Taxonomy" id="230148"/>
    <lineage>
        <taxon>Eukaryota</taxon>
        <taxon>Metazoa</taxon>
        <taxon>Chordata</taxon>
        <taxon>Craniata</taxon>
        <taxon>Vertebrata</taxon>
        <taxon>Euteleostomi</taxon>
        <taxon>Actinopterygii</taxon>
        <taxon>Neopterygii</taxon>
        <taxon>Teleostei</taxon>
        <taxon>Neoteleostei</taxon>
        <taxon>Acanthomorphata</taxon>
        <taxon>Eupercaria</taxon>
        <taxon>Perciformes</taxon>
        <taxon>Cottioidei</taxon>
        <taxon>Cottales</taxon>
        <taxon>Liparidae</taxon>
        <taxon>Liparis</taxon>
    </lineage>
</organism>
<evidence type="ECO:0000313" key="3">
    <source>
        <dbReference type="Proteomes" id="UP000314294"/>
    </source>
</evidence>
<keyword evidence="3" id="KW-1185">Reference proteome</keyword>
<name>A0A4Z2HCQ2_9TELE</name>
<reference evidence="2 3" key="1">
    <citation type="submission" date="2019-03" db="EMBL/GenBank/DDBJ databases">
        <title>First draft genome of Liparis tanakae, snailfish: a comprehensive survey of snailfish specific genes.</title>
        <authorList>
            <person name="Kim W."/>
            <person name="Song I."/>
            <person name="Jeong J.-H."/>
            <person name="Kim D."/>
            <person name="Kim S."/>
            <person name="Ryu S."/>
            <person name="Song J.Y."/>
            <person name="Lee S.K."/>
        </authorList>
    </citation>
    <scope>NUCLEOTIDE SEQUENCE [LARGE SCALE GENOMIC DNA]</scope>
    <source>
        <tissue evidence="2">Muscle</tissue>
    </source>
</reference>
<proteinExistence type="predicted"/>
<comment type="caution">
    <text evidence="2">The sequence shown here is derived from an EMBL/GenBank/DDBJ whole genome shotgun (WGS) entry which is preliminary data.</text>
</comment>
<protein>
    <submittedName>
        <fullName evidence="2">Uncharacterized protein</fullName>
    </submittedName>
</protein>